<keyword evidence="3" id="KW-0442">Lipid degradation</keyword>
<comment type="caution">
    <text evidence="2">Lacks conserved residue(s) required for the propagation of feature annotation.</text>
</comment>
<evidence type="ECO:0000313" key="6">
    <source>
        <dbReference type="Proteomes" id="UP000485058"/>
    </source>
</evidence>
<comment type="domain">
    <text evidence="3">The nitrogen atoms of the two glycine residues in the GGXR motif define the oxyanion hole, and stabilize the oxyanion that forms during the nucleophilic attack by the catalytic serine during substrate cleavage.</text>
</comment>
<evidence type="ECO:0000256" key="2">
    <source>
        <dbReference type="PROSITE-ProRule" id="PRU01161"/>
    </source>
</evidence>
<reference evidence="5 6" key="1">
    <citation type="submission" date="2020-02" db="EMBL/GenBank/DDBJ databases">
        <title>Draft genome sequence of Haematococcus lacustris strain NIES-144.</title>
        <authorList>
            <person name="Morimoto D."/>
            <person name="Nakagawa S."/>
            <person name="Yoshida T."/>
            <person name="Sawayama S."/>
        </authorList>
    </citation>
    <scope>NUCLEOTIDE SEQUENCE [LARGE SCALE GENOMIC DNA]</scope>
    <source>
        <strain evidence="5 6">NIES-144</strain>
    </source>
</reference>
<dbReference type="InterPro" id="IPR016035">
    <property type="entry name" value="Acyl_Trfase/lysoPLipase"/>
</dbReference>
<dbReference type="GO" id="GO:0016042">
    <property type="term" value="P:lipid catabolic process"/>
    <property type="evidence" value="ECO:0007669"/>
    <property type="project" value="UniProtKB-KW"/>
</dbReference>
<evidence type="ECO:0000313" key="5">
    <source>
        <dbReference type="EMBL" id="GFH14335.1"/>
    </source>
</evidence>
<dbReference type="Pfam" id="PF01734">
    <property type="entry name" value="Patatin"/>
    <property type="match status" value="1"/>
</dbReference>
<sequence length="216" mass="23176">MVLPTSDLPSYELLSSIDDGGDVYQDVGTSQWASELTGHPVMQLIARRAEQGSTPGQRAPGDTAKLGLVVEGGGMRGVISGAMLMALHSLGLRECFDVVYGASAGAINSTFFMTGQQEGLEVYSQHLPGDKFIDLKSLWRGGPLMNLSYLLEHVMEHITPLDWDKVLQSPLELKIAASSLRSLSPVLLSGWETKQQLVEGLKASATVPQLAASPRL</sequence>
<evidence type="ECO:0000259" key="4">
    <source>
        <dbReference type="PROSITE" id="PS51635"/>
    </source>
</evidence>
<name>A0A699YYL5_HAELA</name>
<proteinExistence type="inferred from homology"/>
<dbReference type="Proteomes" id="UP000485058">
    <property type="component" value="Unassembled WGS sequence"/>
</dbReference>
<accession>A0A699YYL5</accession>
<organism evidence="5 6">
    <name type="scientific">Haematococcus lacustris</name>
    <name type="common">Green alga</name>
    <name type="synonym">Haematococcus pluvialis</name>
    <dbReference type="NCBI Taxonomy" id="44745"/>
    <lineage>
        <taxon>Eukaryota</taxon>
        <taxon>Viridiplantae</taxon>
        <taxon>Chlorophyta</taxon>
        <taxon>core chlorophytes</taxon>
        <taxon>Chlorophyceae</taxon>
        <taxon>CS clade</taxon>
        <taxon>Chlamydomonadales</taxon>
        <taxon>Haematococcaceae</taxon>
        <taxon>Haematococcus</taxon>
    </lineage>
</organism>
<keyword evidence="1 3" id="KW-0443">Lipid metabolism</keyword>
<protein>
    <recommendedName>
        <fullName evidence="3">Patatin</fullName>
        <ecNumber evidence="3">3.1.1.-</ecNumber>
    </recommendedName>
</protein>
<feature type="short sequence motif" description="GXSXG" evidence="2">
    <location>
        <begin position="101"/>
        <end position="105"/>
    </location>
</feature>
<evidence type="ECO:0000256" key="3">
    <source>
        <dbReference type="RuleBase" id="RU361262"/>
    </source>
</evidence>
<dbReference type="Gene3D" id="3.40.1090.10">
    <property type="entry name" value="Cytosolic phospholipase A2 catalytic domain"/>
    <property type="match status" value="1"/>
</dbReference>
<dbReference type="PROSITE" id="PS51635">
    <property type="entry name" value="PNPLA"/>
    <property type="match status" value="1"/>
</dbReference>
<dbReference type="EC" id="3.1.1.-" evidence="3"/>
<dbReference type="InterPro" id="IPR002641">
    <property type="entry name" value="PNPLA_dom"/>
</dbReference>
<comment type="similarity">
    <text evidence="3">Belongs to the patatin family.</text>
</comment>
<dbReference type="GO" id="GO:0016787">
    <property type="term" value="F:hydrolase activity"/>
    <property type="evidence" value="ECO:0007669"/>
    <property type="project" value="UniProtKB-KW"/>
</dbReference>
<evidence type="ECO:0000256" key="1">
    <source>
        <dbReference type="ARBA" id="ARBA00023098"/>
    </source>
</evidence>
<comment type="caution">
    <text evidence="5">The sequence shown here is derived from an EMBL/GenBank/DDBJ whole genome shotgun (WGS) entry which is preliminary data.</text>
</comment>
<gene>
    <name evidence="5" type="ORF">HaLaN_10366</name>
</gene>
<feature type="short sequence motif" description="GXGXXG" evidence="2">
    <location>
        <begin position="72"/>
        <end position="77"/>
    </location>
</feature>
<dbReference type="SUPFAM" id="SSF52151">
    <property type="entry name" value="FabD/lysophospholipase-like"/>
    <property type="match status" value="1"/>
</dbReference>
<dbReference type="EMBL" id="BLLF01000713">
    <property type="protein sequence ID" value="GFH14335.1"/>
    <property type="molecule type" value="Genomic_DNA"/>
</dbReference>
<feature type="domain" description="PNPLA" evidence="4">
    <location>
        <begin position="68"/>
        <end position="216"/>
    </location>
</feature>
<keyword evidence="3" id="KW-0378">Hydrolase</keyword>
<dbReference type="AlphaFoldDB" id="A0A699YYL5"/>
<comment type="function">
    <text evidence="3">Lipolytic acyl hydrolase (LAH).</text>
</comment>
<keyword evidence="6" id="KW-1185">Reference proteome</keyword>